<feature type="domain" description="Saccharopine dehydrogenase NADP binding" evidence="2">
    <location>
        <begin position="73"/>
        <end position="200"/>
    </location>
</feature>
<accession>C1MNK8</accession>
<dbReference type="Proteomes" id="UP000001876">
    <property type="component" value="Unassembled WGS sequence"/>
</dbReference>
<proteinExistence type="predicted"/>
<dbReference type="RefSeq" id="XP_003057124.1">
    <property type="nucleotide sequence ID" value="XM_003057078.1"/>
</dbReference>
<dbReference type="OMA" id="YWFDMPE"/>
<keyword evidence="4" id="KW-1185">Reference proteome</keyword>
<dbReference type="PANTHER" id="PTHR43796">
    <property type="entry name" value="CARBOXYNORSPERMIDINE SYNTHASE"/>
    <property type="match status" value="1"/>
</dbReference>
<dbReference type="Gene3D" id="3.40.50.720">
    <property type="entry name" value="NAD(P)-binding Rossmann-like Domain"/>
    <property type="match status" value="1"/>
</dbReference>
<dbReference type="AlphaFoldDB" id="C1MNK8"/>
<dbReference type="STRING" id="564608.C1MNK8"/>
<dbReference type="InterPro" id="IPR036291">
    <property type="entry name" value="NAD(P)-bd_dom_sf"/>
</dbReference>
<name>C1MNK8_MICPC</name>
<evidence type="ECO:0000313" key="4">
    <source>
        <dbReference type="Proteomes" id="UP000001876"/>
    </source>
</evidence>
<dbReference type="InterPro" id="IPR005097">
    <property type="entry name" value="Sacchrp_dh_NADP-bd"/>
</dbReference>
<feature type="compositionally biased region" description="Low complexity" evidence="1">
    <location>
        <begin position="1"/>
        <end position="15"/>
    </location>
</feature>
<evidence type="ECO:0000313" key="3">
    <source>
        <dbReference type="EMBL" id="EEH58769.1"/>
    </source>
</evidence>
<evidence type="ECO:0000256" key="1">
    <source>
        <dbReference type="SAM" id="MobiDB-lite"/>
    </source>
</evidence>
<gene>
    <name evidence="3" type="ORF">MICPUCDRAFT_55941</name>
</gene>
<feature type="compositionally biased region" description="Low complexity" evidence="1">
    <location>
        <begin position="22"/>
        <end position="43"/>
    </location>
</feature>
<dbReference type="SUPFAM" id="SSF51735">
    <property type="entry name" value="NAD(P)-binding Rossmann-fold domains"/>
    <property type="match status" value="1"/>
</dbReference>
<dbReference type="Pfam" id="PF03435">
    <property type="entry name" value="Sacchrp_dh_NADP"/>
    <property type="match status" value="1"/>
</dbReference>
<organism evidence="4">
    <name type="scientific">Micromonas pusilla (strain CCMP1545)</name>
    <name type="common">Picoplanktonic green alga</name>
    <dbReference type="NCBI Taxonomy" id="564608"/>
    <lineage>
        <taxon>Eukaryota</taxon>
        <taxon>Viridiplantae</taxon>
        <taxon>Chlorophyta</taxon>
        <taxon>Mamiellophyceae</taxon>
        <taxon>Mamiellales</taxon>
        <taxon>Mamiellaceae</taxon>
        <taxon>Micromonas</taxon>
    </lineage>
</organism>
<dbReference type="PANTHER" id="PTHR43796:SF2">
    <property type="entry name" value="CARBOXYNORSPERMIDINE SYNTHASE"/>
    <property type="match status" value="1"/>
</dbReference>
<dbReference type="eggNOG" id="ENOG502QQSS">
    <property type="taxonomic scope" value="Eukaryota"/>
</dbReference>
<dbReference type="OrthoDB" id="10268090at2759"/>
<dbReference type="GeneID" id="9682102"/>
<dbReference type="KEGG" id="mpp:MICPUCDRAFT_55941"/>
<protein>
    <submittedName>
        <fullName evidence="3">Predicted protein</fullName>
    </submittedName>
</protein>
<feature type="region of interest" description="Disordered" evidence="1">
    <location>
        <begin position="1"/>
        <end position="51"/>
    </location>
</feature>
<reference evidence="3 4" key="1">
    <citation type="journal article" date="2009" name="Science">
        <title>Green evolution and dynamic adaptations revealed by genomes of the marine picoeukaryotes Micromonas.</title>
        <authorList>
            <person name="Worden A.Z."/>
            <person name="Lee J.H."/>
            <person name="Mock T."/>
            <person name="Rouze P."/>
            <person name="Simmons M.P."/>
            <person name="Aerts A.L."/>
            <person name="Allen A.E."/>
            <person name="Cuvelier M.L."/>
            <person name="Derelle E."/>
            <person name="Everett M.V."/>
            <person name="Foulon E."/>
            <person name="Grimwood J."/>
            <person name="Gundlach H."/>
            <person name="Henrissat B."/>
            <person name="Napoli C."/>
            <person name="McDonald S.M."/>
            <person name="Parker M.S."/>
            <person name="Rombauts S."/>
            <person name="Salamov A."/>
            <person name="Von Dassow P."/>
            <person name="Badger J.H."/>
            <person name="Coutinho P.M."/>
            <person name="Demir E."/>
            <person name="Dubchak I."/>
            <person name="Gentemann C."/>
            <person name="Eikrem W."/>
            <person name="Gready J.E."/>
            <person name="John U."/>
            <person name="Lanier W."/>
            <person name="Lindquist E.A."/>
            <person name="Lucas S."/>
            <person name="Mayer K.F."/>
            <person name="Moreau H."/>
            <person name="Not F."/>
            <person name="Otillar R."/>
            <person name="Panaud O."/>
            <person name="Pangilinan J."/>
            <person name="Paulsen I."/>
            <person name="Piegu B."/>
            <person name="Poliakov A."/>
            <person name="Robbens S."/>
            <person name="Schmutz J."/>
            <person name="Toulza E."/>
            <person name="Wyss T."/>
            <person name="Zelensky A."/>
            <person name="Zhou K."/>
            <person name="Armbrust E.V."/>
            <person name="Bhattacharya D."/>
            <person name="Goodenough U.W."/>
            <person name="Van de Peer Y."/>
            <person name="Grigoriev I.V."/>
        </authorList>
    </citation>
    <scope>NUCLEOTIDE SEQUENCE [LARGE SCALE GENOMIC DNA]</scope>
    <source>
        <strain evidence="3 4">CCMP1545</strain>
    </source>
</reference>
<evidence type="ECO:0000259" key="2">
    <source>
        <dbReference type="Pfam" id="PF03435"/>
    </source>
</evidence>
<sequence>MAAAASASAGVSALSSRRRVARGATSTRRAASAASSSSSTTTTRRCRTTTRRGLVVADADADADASSSGKKKVVFVGGTGRVGSSAAAALLASDPSLEIVLAGRDRASFDAATTRRPSLSSSSSFVAVDVADPASLAAAIANASLVVHSAGPFQGGGDGGAVLRAAIDAKVPYLDVCDDASYATRAKSTHAEAIAAGVPCVVTGGIYPGVSNLMARDMIDANVAASAEGEDVAVEYVLYSYFCAGSGGVGDTILATSYMLCGEDVQCWEGDEEVVTRPATQRKVVDFGKKCGKREVFLYNLPEVKSAREVFGAETVKARFGTSPGIWNLAMTTMASVVPKETLLNKDTARALAGLSAPLVRAVDAIVGERTAMRVDVKLKNGKLAGGVFNHPSLSVAVGNSTAAFAAAMLRGETKPGVWYPEEEGAIADRDALFAQASEGCDNFVLNKAAWMLESKPINLGFGMYLEV</sequence>
<dbReference type="EMBL" id="GG663737">
    <property type="protein sequence ID" value="EEH58769.1"/>
    <property type="molecule type" value="Genomic_DNA"/>
</dbReference>